<keyword evidence="9" id="KW-1185">Reference proteome</keyword>
<feature type="transmembrane region" description="Helical" evidence="7">
    <location>
        <begin position="260"/>
        <end position="278"/>
    </location>
</feature>
<comment type="caution">
    <text evidence="8">The sequence shown here is derived from an EMBL/GenBank/DDBJ whole genome shotgun (WGS) entry which is preliminary data.</text>
</comment>
<keyword evidence="4 7" id="KW-1133">Transmembrane helix</keyword>
<dbReference type="Proteomes" id="UP001501326">
    <property type="component" value="Unassembled WGS sequence"/>
</dbReference>
<keyword evidence="5 7" id="KW-0472">Membrane</keyword>
<dbReference type="RefSeq" id="WP_344195898.1">
    <property type="nucleotide sequence ID" value="NZ_BAAARN010000005.1"/>
</dbReference>
<feature type="transmembrane region" description="Helical" evidence="7">
    <location>
        <begin position="230"/>
        <end position="253"/>
    </location>
</feature>
<feature type="transmembrane region" description="Helical" evidence="7">
    <location>
        <begin position="196"/>
        <end position="218"/>
    </location>
</feature>
<evidence type="ECO:0000256" key="2">
    <source>
        <dbReference type="ARBA" id="ARBA00022475"/>
    </source>
</evidence>
<feature type="transmembrane region" description="Helical" evidence="7">
    <location>
        <begin position="117"/>
        <end position="139"/>
    </location>
</feature>
<feature type="transmembrane region" description="Helical" evidence="7">
    <location>
        <begin position="151"/>
        <end position="175"/>
    </location>
</feature>
<dbReference type="EMBL" id="BAAARN010000005">
    <property type="protein sequence ID" value="GAA2739403.1"/>
    <property type="molecule type" value="Genomic_DNA"/>
</dbReference>
<keyword evidence="2" id="KW-1003">Cell membrane</keyword>
<evidence type="ECO:0000313" key="8">
    <source>
        <dbReference type="EMBL" id="GAA2739403.1"/>
    </source>
</evidence>
<evidence type="ECO:0000256" key="6">
    <source>
        <dbReference type="SAM" id="MobiDB-lite"/>
    </source>
</evidence>
<evidence type="ECO:0000256" key="3">
    <source>
        <dbReference type="ARBA" id="ARBA00022692"/>
    </source>
</evidence>
<comment type="subcellular location">
    <subcellularLocation>
        <location evidence="1">Cell membrane</location>
        <topology evidence="1">Multi-pass membrane protein</topology>
    </subcellularLocation>
</comment>
<evidence type="ECO:0000256" key="4">
    <source>
        <dbReference type="ARBA" id="ARBA00022989"/>
    </source>
</evidence>
<organism evidence="8 9">
    <name type="scientific">Pedococcus aerophilus</name>
    <dbReference type="NCBI Taxonomy" id="436356"/>
    <lineage>
        <taxon>Bacteria</taxon>
        <taxon>Bacillati</taxon>
        <taxon>Actinomycetota</taxon>
        <taxon>Actinomycetes</taxon>
        <taxon>Micrococcales</taxon>
        <taxon>Intrasporangiaceae</taxon>
        <taxon>Pedococcus</taxon>
    </lineage>
</organism>
<feature type="transmembrane region" description="Helical" evidence="7">
    <location>
        <begin position="45"/>
        <end position="66"/>
    </location>
</feature>
<gene>
    <name evidence="8" type="ORF">GCM10009867_35330</name>
</gene>
<evidence type="ECO:0000313" key="9">
    <source>
        <dbReference type="Proteomes" id="UP001501326"/>
    </source>
</evidence>
<evidence type="ECO:0000256" key="5">
    <source>
        <dbReference type="ARBA" id="ARBA00023136"/>
    </source>
</evidence>
<accession>A0ABN3UWY0</accession>
<reference evidence="8 9" key="1">
    <citation type="journal article" date="2019" name="Int. J. Syst. Evol. Microbiol.">
        <title>The Global Catalogue of Microorganisms (GCM) 10K type strain sequencing project: providing services to taxonomists for standard genome sequencing and annotation.</title>
        <authorList>
            <consortium name="The Broad Institute Genomics Platform"/>
            <consortium name="The Broad Institute Genome Sequencing Center for Infectious Disease"/>
            <person name="Wu L."/>
            <person name="Ma J."/>
        </authorList>
    </citation>
    <scope>NUCLEOTIDE SEQUENCE [LARGE SCALE GENOMIC DNA]</scope>
    <source>
        <strain evidence="8 9">JCM 16378</strain>
    </source>
</reference>
<sequence length="330" mass="35030">MTRARLFTVLRIVLALLVVTAVSIAVARNWAEVSTDIRNIDGSTFALAALLVCLPPIFTLLGWRVLLADLGTNLHVAPAGGVFFVGQLGKYLPGAVWSIVVQAEMGMRLQIPRRRSAVVAFVTVALAAIAGLLVGMPAVPLLLTRGDSATTGWVVLLMVPLLCLVLWPKLLNWLVATVLRVLRREPLERELSGRAVLGASGLFVAAWICSGLHAFVLARGTGVDYDTPALALATISGFALASSLAMFSVILPAGVGVREGLLVLMLAPVTSTSAATAVVVLSRFLTVMADVLFALLGWLYARSHHLITTREEREQDPQQDTVVVDGPTGG</sequence>
<evidence type="ECO:0000256" key="1">
    <source>
        <dbReference type="ARBA" id="ARBA00004651"/>
    </source>
</evidence>
<proteinExistence type="predicted"/>
<feature type="transmembrane region" description="Helical" evidence="7">
    <location>
        <begin position="284"/>
        <end position="301"/>
    </location>
</feature>
<protein>
    <submittedName>
        <fullName evidence="8">Lysylphosphatidylglycerol synthase transmembrane domain-containing protein</fullName>
    </submittedName>
</protein>
<dbReference type="InterPro" id="IPR022791">
    <property type="entry name" value="L-PG_synthase/AglD"/>
</dbReference>
<dbReference type="Pfam" id="PF03706">
    <property type="entry name" value="LPG_synthase_TM"/>
    <property type="match status" value="1"/>
</dbReference>
<feature type="region of interest" description="Disordered" evidence="6">
    <location>
        <begin position="310"/>
        <end position="330"/>
    </location>
</feature>
<name>A0ABN3UWY0_9MICO</name>
<evidence type="ECO:0000256" key="7">
    <source>
        <dbReference type="SAM" id="Phobius"/>
    </source>
</evidence>
<keyword evidence="3 7" id="KW-0812">Transmembrane</keyword>